<feature type="chain" id="PRO_5016360586" description="Porin domain-containing protein" evidence="1">
    <location>
        <begin position="29"/>
        <end position="128"/>
    </location>
</feature>
<reference evidence="2 3" key="1">
    <citation type="journal article" date="2018" name="Int. J. Syst. Evol. Microbiol.">
        <title>Whole-genome-based revisit of Photorhabdus phylogeny: proposal for the elevation of most Photorhabdus subspecies to the species level and description of one novel species Photorhabdus bodei sp. nov., and one novel subspecies Photorhabdus laumondii subsp. clarkei subsp. nov.</title>
        <authorList>
            <person name="Machado R.A.R."/>
            <person name="Wuthrich D."/>
            <person name="Kuhnert P."/>
            <person name="Arce C.C.M."/>
            <person name="Thonen L."/>
            <person name="Ruiz C."/>
            <person name="Zhang X."/>
            <person name="Robert C.A.M."/>
            <person name="Karimi J."/>
            <person name="Kamali S."/>
            <person name="Ma J."/>
            <person name="Bruggmann R."/>
            <person name="Erb M."/>
        </authorList>
    </citation>
    <scope>NUCLEOTIDE SEQUENCE [LARGE SCALE GENOMIC DNA]</scope>
    <source>
        <strain evidence="2 3">BOJ-47</strain>
    </source>
</reference>
<gene>
    <name evidence="2" type="ORF">CKY01_03170</name>
</gene>
<comment type="caution">
    <text evidence="2">The sequence shown here is derived from an EMBL/GenBank/DDBJ whole genome shotgun (WGS) entry which is preliminary data.</text>
</comment>
<dbReference type="Proteomes" id="UP000250870">
    <property type="component" value="Unassembled WGS sequence"/>
</dbReference>
<proteinExistence type="predicted"/>
<name>A0A329VRE9_9GAMM</name>
<evidence type="ECO:0000313" key="2">
    <source>
        <dbReference type="EMBL" id="RAW93101.1"/>
    </source>
</evidence>
<sequence length="128" mass="13833">MYEMKKQMMKTSILAAVLLSMGMGMAHASDGATVNVMASIDATTRDLNIEGMGIAGSKGAYTLDIGTARTSDISADINSTHSSGKELEVKLANRSSKMKKTISSAKSLLHKIFKYRFWNRPLLAATRS</sequence>
<evidence type="ECO:0000256" key="1">
    <source>
        <dbReference type="SAM" id="SignalP"/>
    </source>
</evidence>
<protein>
    <recommendedName>
        <fullName evidence="4">Porin domain-containing protein</fullName>
    </recommendedName>
</protein>
<feature type="signal peptide" evidence="1">
    <location>
        <begin position="1"/>
        <end position="28"/>
    </location>
</feature>
<accession>A0A329VRE9</accession>
<evidence type="ECO:0000313" key="3">
    <source>
        <dbReference type="Proteomes" id="UP000250870"/>
    </source>
</evidence>
<dbReference type="EMBL" id="NSCI01000002">
    <property type="protein sequence ID" value="RAW93101.1"/>
    <property type="molecule type" value="Genomic_DNA"/>
</dbReference>
<organism evidence="2 3">
    <name type="scientific">Photorhabdus laumondii subsp. clarkei</name>
    <dbReference type="NCBI Taxonomy" id="2029685"/>
    <lineage>
        <taxon>Bacteria</taxon>
        <taxon>Pseudomonadati</taxon>
        <taxon>Pseudomonadota</taxon>
        <taxon>Gammaproteobacteria</taxon>
        <taxon>Enterobacterales</taxon>
        <taxon>Morganellaceae</taxon>
        <taxon>Photorhabdus</taxon>
    </lineage>
</organism>
<keyword evidence="1" id="KW-0732">Signal</keyword>
<dbReference type="AlphaFoldDB" id="A0A329VRE9"/>
<evidence type="ECO:0008006" key="4">
    <source>
        <dbReference type="Google" id="ProtNLM"/>
    </source>
</evidence>